<dbReference type="PROSITE" id="PS50294">
    <property type="entry name" value="WD_REPEATS_REGION"/>
    <property type="match status" value="3"/>
</dbReference>
<keyword evidence="5" id="KW-1185">Reference proteome</keyword>
<dbReference type="Pfam" id="PF00400">
    <property type="entry name" value="WD40"/>
    <property type="match status" value="8"/>
</dbReference>
<comment type="caution">
    <text evidence="4">The sequence shown here is derived from an EMBL/GenBank/DDBJ whole genome shotgun (WGS) entry which is preliminary data.</text>
</comment>
<feature type="repeat" description="WD" evidence="3">
    <location>
        <begin position="389"/>
        <end position="431"/>
    </location>
</feature>
<evidence type="ECO:0000256" key="2">
    <source>
        <dbReference type="ARBA" id="ARBA00022737"/>
    </source>
</evidence>
<dbReference type="EMBL" id="LDAU01000080">
    <property type="protein sequence ID" value="KRX07776.1"/>
    <property type="molecule type" value="Genomic_DNA"/>
</dbReference>
<dbReference type="InterPro" id="IPR001646">
    <property type="entry name" value="5peptide_repeat"/>
</dbReference>
<evidence type="ECO:0000256" key="1">
    <source>
        <dbReference type="ARBA" id="ARBA00022574"/>
    </source>
</evidence>
<dbReference type="PRINTS" id="PR00320">
    <property type="entry name" value="GPROTEINBRPT"/>
</dbReference>
<dbReference type="Gene3D" id="2.130.10.10">
    <property type="entry name" value="YVTN repeat-like/Quinoprotein amine dehydrogenase"/>
    <property type="match status" value="2"/>
</dbReference>
<keyword evidence="1 3" id="KW-0853">WD repeat</keyword>
<feature type="repeat" description="WD" evidence="3">
    <location>
        <begin position="697"/>
        <end position="738"/>
    </location>
</feature>
<dbReference type="InterPro" id="IPR036322">
    <property type="entry name" value="WD40_repeat_dom_sf"/>
</dbReference>
<protein>
    <submittedName>
        <fullName evidence="4">WD40-repeat-containing domain</fullName>
    </submittedName>
</protein>
<dbReference type="SUPFAM" id="SSF50978">
    <property type="entry name" value="WD40 repeat-like"/>
    <property type="match status" value="2"/>
</dbReference>
<dbReference type="SUPFAM" id="SSF141571">
    <property type="entry name" value="Pentapeptide repeat-like"/>
    <property type="match status" value="1"/>
</dbReference>
<dbReference type="CDD" id="cd00200">
    <property type="entry name" value="WD40"/>
    <property type="match status" value="1"/>
</dbReference>
<dbReference type="SMART" id="SM00320">
    <property type="entry name" value="WD40"/>
    <property type="match status" value="9"/>
</dbReference>
<proteinExistence type="predicted"/>
<dbReference type="InterPro" id="IPR015943">
    <property type="entry name" value="WD40/YVTN_repeat-like_dom_sf"/>
</dbReference>
<keyword evidence="2" id="KW-0677">Repeat</keyword>
<evidence type="ECO:0000313" key="4">
    <source>
        <dbReference type="EMBL" id="KRX07776.1"/>
    </source>
</evidence>
<dbReference type="PANTHER" id="PTHR19848">
    <property type="entry name" value="WD40 REPEAT PROTEIN"/>
    <property type="match status" value="1"/>
</dbReference>
<dbReference type="InterPro" id="IPR019775">
    <property type="entry name" value="WD40_repeat_CS"/>
</dbReference>
<dbReference type="PROSITE" id="PS50082">
    <property type="entry name" value="WD_REPEATS_2"/>
    <property type="match status" value="6"/>
</dbReference>
<feature type="repeat" description="WD" evidence="3">
    <location>
        <begin position="739"/>
        <end position="775"/>
    </location>
</feature>
<reference evidence="4 5" key="1">
    <citation type="journal article" date="2015" name="Sci. Rep.">
        <title>Genome of the facultative scuticociliatosis pathogen Pseudocohnilembus persalinus provides insight into its virulence through horizontal gene transfer.</title>
        <authorList>
            <person name="Xiong J."/>
            <person name="Wang G."/>
            <person name="Cheng J."/>
            <person name="Tian M."/>
            <person name="Pan X."/>
            <person name="Warren A."/>
            <person name="Jiang C."/>
            <person name="Yuan D."/>
            <person name="Miao W."/>
        </authorList>
    </citation>
    <scope>NUCLEOTIDE SEQUENCE [LARGE SCALE GENOMIC DNA]</scope>
    <source>
        <strain evidence="4">36N120E</strain>
    </source>
</reference>
<dbReference type="PANTHER" id="PTHR19848:SF8">
    <property type="entry name" value="F-BOX AND WD REPEAT DOMAIN CONTAINING 7"/>
    <property type="match status" value="1"/>
</dbReference>
<organism evidence="4 5">
    <name type="scientific">Pseudocohnilembus persalinus</name>
    <name type="common">Ciliate</name>
    <dbReference type="NCBI Taxonomy" id="266149"/>
    <lineage>
        <taxon>Eukaryota</taxon>
        <taxon>Sar</taxon>
        <taxon>Alveolata</taxon>
        <taxon>Ciliophora</taxon>
        <taxon>Intramacronucleata</taxon>
        <taxon>Oligohymenophorea</taxon>
        <taxon>Scuticociliatia</taxon>
        <taxon>Philasterida</taxon>
        <taxon>Pseudocohnilembidae</taxon>
        <taxon>Pseudocohnilembus</taxon>
    </lineage>
</organism>
<evidence type="ECO:0000313" key="5">
    <source>
        <dbReference type="Proteomes" id="UP000054937"/>
    </source>
</evidence>
<dbReference type="OMA" id="DNNITIW"/>
<dbReference type="AlphaFoldDB" id="A0A0V0R0E0"/>
<dbReference type="PROSITE" id="PS00678">
    <property type="entry name" value="WD_REPEATS_1"/>
    <property type="match status" value="3"/>
</dbReference>
<dbReference type="InterPro" id="IPR020472">
    <property type="entry name" value="WD40_PAC1"/>
</dbReference>
<feature type="repeat" description="WD" evidence="3">
    <location>
        <begin position="489"/>
        <end position="523"/>
    </location>
</feature>
<accession>A0A0V0R0E0</accession>
<evidence type="ECO:0000256" key="3">
    <source>
        <dbReference type="PROSITE-ProRule" id="PRU00221"/>
    </source>
</evidence>
<name>A0A0V0R0E0_PSEPJ</name>
<dbReference type="Proteomes" id="UP000054937">
    <property type="component" value="Unassembled WGS sequence"/>
</dbReference>
<feature type="repeat" description="WD" evidence="3">
    <location>
        <begin position="612"/>
        <end position="653"/>
    </location>
</feature>
<dbReference type="Pfam" id="PF00805">
    <property type="entry name" value="Pentapeptide"/>
    <property type="match status" value="1"/>
</dbReference>
<dbReference type="OrthoDB" id="24966at2759"/>
<dbReference type="InParanoid" id="A0A0V0R0E0"/>
<dbReference type="Gene3D" id="2.160.20.80">
    <property type="entry name" value="E3 ubiquitin-protein ligase SopA"/>
    <property type="match status" value="1"/>
</dbReference>
<feature type="repeat" description="WD" evidence="3">
    <location>
        <begin position="525"/>
        <end position="559"/>
    </location>
</feature>
<dbReference type="InterPro" id="IPR001680">
    <property type="entry name" value="WD40_rpt"/>
</dbReference>
<sequence length="885" mass="104403">MDLVSFSSEYRVNNKNFNPQYFNSNQDSEIKKSNLIQSIPYYQDFQVQGQGQLKRYEKEIYQIIRVFQQLLLWQEFGIEKGTDKSEEQNNYDYKQIQQSSDMENFFTFIDYFMGIKKIKDIQNQKQKEQIQQLLNKAEWFGKDSYNGIQDNDRNSSLNQLVNSPFFLKLFMFYLPEYAKKLDILENNEKQQEGKKENQQSNFFENLFFYDCQELKNDPSFIIKQQNYLEQQKKFVGKKNLHNLKRELLQEYDIIKGYIENQILLKIQGLQKPLIDEINKLRRFQFKQEYDQKYYLGPIIQEQMLQEFSEIVNLSSNIATLYNQLNLSFANQDLSNTIIKGAILPHAQFEYSNLTNCNLQECFLEGADFNHAILKKTNFQGVNFNQSTDLKDHTSEISCLKFSQYNPNLLLTAGKEGMTYIWNVMDRKQIYEVYNQDSWVSCADFNKSNTILALGYNNGNFQIIETPNNKKQTVNAHQRKEQFFIFFLDINYLQFSYDDSTFISASQDQSIKLWHLNQKQSTLTIKDAHKYYVYCVKFDSSFSYILSSGGDELLKKWDLQGNLLFQWSIQQNDQPVTCFDLSCDGRYQVYPNYKNYQHIIIKNMYNQPNLKNKEGHRNIVLLVRIFPDSNYIASCDRDNHIKIWEIFTGEMVRILKGPTKQITQIEIDQTNQYITASSMDGSLTKWQNAKKIVLKQSIGYHLGPIKCLVFSQCGQFLASGSQDNNITIWDIENNSFVRTIYGHSEYIEDLVFRNDSKYMISAGGDRSLKIWDIQKGCFENMILKDGDGKVLSISLSPNNDFLVSCDKNVIRVWKYEKERNTSCYYKLYRKIFYSKGINYKNVKINNLYGLSNINNIIFHEKKYNQFDNDDNEDNEADLDDLQDIIN</sequence>
<gene>
    <name evidence="4" type="ORF">PPERSA_07526</name>
</gene>